<evidence type="ECO:0000313" key="6">
    <source>
        <dbReference type="Proteomes" id="UP000321797"/>
    </source>
</evidence>
<dbReference type="PATRIC" id="fig|342002.3.peg.32"/>
<evidence type="ECO:0000313" key="1">
    <source>
        <dbReference type="EMBL" id="KKB99464.1"/>
    </source>
</evidence>
<dbReference type="EMBL" id="LASW01000033">
    <property type="protein sequence ID" value="KKB99464.1"/>
    <property type="molecule type" value="Genomic_DNA"/>
</dbReference>
<evidence type="ECO:0000313" key="2">
    <source>
        <dbReference type="EMBL" id="OQZ91192.1"/>
    </source>
</evidence>
<dbReference type="EMBL" id="MVHH01000085">
    <property type="protein sequence ID" value="OQZ91192.1"/>
    <property type="molecule type" value="Genomic_DNA"/>
</dbReference>
<dbReference type="EMBL" id="SSGD01000085">
    <property type="protein sequence ID" value="TXI54456.1"/>
    <property type="molecule type" value="Genomic_DNA"/>
</dbReference>
<reference evidence="1" key="2">
    <citation type="submission" date="2015-04" db="EMBL/GenBank/DDBJ databases">
        <title>Genome sequence of Mycobacterium arupense strain GUC1.</title>
        <authorList>
            <person name="Greninger A.L."/>
            <person name="Cunningham G."/>
            <person name="Chiu C.Y."/>
            <person name="Miller S."/>
        </authorList>
    </citation>
    <scope>NUCLEOTIDE SEQUENCE</scope>
    <source>
        <strain evidence="1">GUC1</strain>
    </source>
</reference>
<reference evidence="4" key="1">
    <citation type="submission" date="2015-04" db="EMBL/GenBank/DDBJ databases">
        <title>Genome sequence of Mycobacterium arupense GUC1.</title>
        <authorList>
            <person name="Greninger A.L."/>
            <person name="Cunningham G."/>
            <person name="Chiu C.Y."/>
            <person name="Miller S."/>
        </authorList>
    </citation>
    <scope>NUCLEOTIDE SEQUENCE [LARGE SCALE GENOMIC DNA]</scope>
    <source>
        <strain evidence="4">GUC1</strain>
    </source>
</reference>
<name>A0A0F5MXZ0_9MYCO</name>
<dbReference type="Proteomes" id="UP000192327">
    <property type="component" value="Unassembled WGS sequence"/>
</dbReference>
<evidence type="ECO:0000313" key="3">
    <source>
        <dbReference type="EMBL" id="TXI54456.1"/>
    </source>
</evidence>
<dbReference type="RefSeq" id="WP_046189354.1">
    <property type="nucleotide sequence ID" value="NZ_JACKUJ010000046.1"/>
</dbReference>
<proteinExistence type="predicted"/>
<evidence type="ECO:0000313" key="4">
    <source>
        <dbReference type="Proteomes" id="UP000034416"/>
    </source>
</evidence>
<dbReference type="Proteomes" id="UP000034416">
    <property type="component" value="Unassembled WGS sequence"/>
</dbReference>
<organism evidence="1 4">
    <name type="scientific">Mycolicibacter arupensis</name>
    <dbReference type="NCBI Taxonomy" id="342002"/>
    <lineage>
        <taxon>Bacteria</taxon>
        <taxon>Bacillati</taxon>
        <taxon>Actinomycetota</taxon>
        <taxon>Actinomycetes</taxon>
        <taxon>Mycobacteriales</taxon>
        <taxon>Mycobacteriaceae</taxon>
        <taxon>Mycolicibacter</taxon>
    </lineage>
</organism>
<gene>
    <name evidence="2" type="ORF">BST15_20220</name>
    <name evidence="3" type="ORF">E6Q54_14745</name>
    <name evidence="1" type="ORF">WR43_09605</name>
</gene>
<keyword evidence="5" id="KW-1185">Reference proteome</keyword>
<dbReference type="OrthoDB" id="4541350at2"/>
<protein>
    <submittedName>
        <fullName evidence="1">Uncharacterized protein</fullName>
    </submittedName>
</protein>
<reference evidence="3 6" key="4">
    <citation type="submission" date="2018-09" db="EMBL/GenBank/DDBJ databases">
        <title>Metagenome Assembled Genomes from an Advanced Water Purification Facility.</title>
        <authorList>
            <person name="Stamps B.W."/>
            <person name="Spear J.R."/>
        </authorList>
    </citation>
    <scope>NUCLEOTIDE SEQUENCE [LARGE SCALE GENOMIC DNA]</scope>
    <source>
        <strain evidence="3">Bin_29_2</strain>
    </source>
</reference>
<dbReference type="AlphaFoldDB" id="A0A0F5MXZ0"/>
<accession>A0A0F5MXZ0</accession>
<reference evidence="2 5" key="3">
    <citation type="submission" date="2016-12" db="EMBL/GenBank/DDBJ databases">
        <title>The new phylogeny of genus Mycobacterium.</title>
        <authorList>
            <person name="Tortoli E."/>
            <person name="Trovato A."/>
            <person name="Cirillo D.M."/>
        </authorList>
    </citation>
    <scope>NUCLEOTIDE SEQUENCE [LARGE SCALE GENOMIC DNA]</scope>
    <source>
        <strain evidence="2 5">DSM 44942</strain>
    </source>
</reference>
<dbReference type="STRING" id="342002.BST15_20220"/>
<comment type="caution">
    <text evidence="1">The sequence shown here is derived from an EMBL/GenBank/DDBJ whole genome shotgun (WGS) entry which is preliminary data.</text>
</comment>
<dbReference type="Proteomes" id="UP000321797">
    <property type="component" value="Unassembled WGS sequence"/>
</dbReference>
<sequence length="232" mass="26369">MADLRPCRYPGCKDKDGNPRSTRDGICIDVRKDGRDHGCQAKFRRDIRRLVLDWVQLHERLPAPMLTSGRKGGRRASARSREYGHPAEWASDTCDRIVAILNWTHDGLADVLGQEPPPHPGSAEHVQVRAAWTFLSTHFADLCRQYWAHDTAVEIHELHNRIRASLGQTRPRMILPEPCPGCDHKTLVRTIDIRRDQIDCGNCGYVVPYDHYDFTAKLIETCTKSEPATVVQ</sequence>
<evidence type="ECO:0000313" key="5">
    <source>
        <dbReference type="Proteomes" id="UP000192327"/>
    </source>
</evidence>